<sequence>MARMTYEEVIAEVEWLLDAGIHPLLIADILGRSESALYKLCWRHGRNDLANLFGRQYAA</sequence>
<proteinExistence type="predicted"/>
<dbReference type="GeneID" id="80452284"/>
<evidence type="ECO:0000313" key="2">
    <source>
        <dbReference type="Proteomes" id="UP000243847"/>
    </source>
</evidence>
<dbReference type="EMBL" id="AP017457">
    <property type="protein sequence ID" value="BAU99635.1"/>
    <property type="molecule type" value="Genomic_DNA"/>
</dbReference>
<dbReference type="Proteomes" id="UP000243847">
    <property type="component" value="Chromosome sequence1"/>
</dbReference>
<dbReference type="OrthoDB" id="9989732at2"/>
<dbReference type="AlphaFoldDB" id="A0A173LXE8"/>
<dbReference type="KEGG" id="amin:AUMI_110930"/>
<reference evidence="1 2" key="1">
    <citation type="journal article" date="2016" name="Genome Announc.">
        <title>Complete Genome Sequence of Aurantimicrobium minutum Type Strain KNCT, a Planktonic Ultramicrobacterium Isolated from River Water.</title>
        <authorList>
            <person name="Nakai R."/>
            <person name="Fujisawa T."/>
            <person name="Nakamura Y."/>
            <person name="Nishide H."/>
            <person name="Uchiyama I."/>
            <person name="Baba T."/>
            <person name="Toyoda A."/>
            <person name="Fujiyama A."/>
            <person name="Naganuma T."/>
            <person name="Niki H."/>
        </authorList>
    </citation>
    <scope>NUCLEOTIDE SEQUENCE [LARGE SCALE GENOMIC DNA]</scope>
    <source>
        <strain evidence="1 2">KNC</strain>
    </source>
</reference>
<evidence type="ECO:0000313" key="1">
    <source>
        <dbReference type="EMBL" id="BAU99635.1"/>
    </source>
</evidence>
<organism evidence="1 2">
    <name type="scientific">Aurantimicrobium minutum</name>
    <dbReference type="NCBI Taxonomy" id="708131"/>
    <lineage>
        <taxon>Bacteria</taxon>
        <taxon>Bacillati</taxon>
        <taxon>Actinomycetota</taxon>
        <taxon>Actinomycetes</taxon>
        <taxon>Micrococcales</taxon>
        <taxon>Microbacteriaceae</taxon>
        <taxon>Aurantimicrobium</taxon>
    </lineage>
</organism>
<gene>
    <name evidence="1" type="ORF">AUMI_110930</name>
</gene>
<accession>A0A173LXE8</accession>
<protein>
    <submittedName>
        <fullName evidence="1">Ankyrin repeat protein ArpA</fullName>
    </submittedName>
</protein>
<name>A0A173LXE8_9MICO</name>
<dbReference type="RefSeq" id="WP_096382290.1">
    <property type="nucleotide sequence ID" value="NZ_AP017457.1"/>
</dbReference>